<organism evidence="1 2">
    <name type="scientific">Agrobacterium vitis</name>
    <name type="common">Rhizobium vitis</name>
    <dbReference type="NCBI Taxonomy" id="373"/>
    <lineage>
        <taxon>Bacteria</taxon>
        <taxon>Pseudomonadati</taxon>
        <taxon>Pseudomonadota</taxon>
        <taxon>Alphaproteobacteria</taxon>
        <taxon>Hyphomicrobiales</taxon>
        <taxon>Rhizobiaceae</taxon>
        <taxon>Rhizobium/Agrobacterium group</taxon>
        <taxon>Agrobacterium</taxon>
    </lineage>
</organism>
<reference evidence="1 2" key="1">
    <citation type="submission" date="2019-12" db="EMBL/GenBank/DDBJ databases">
        <title>Whole-genome sequencing of Allorhizobium vitis.</title>
        <authorList>
            <person name="Gan H.M."/>
            <person name="Szegedi E."/>
            <person name="Burr T."/>
            <person name="Savka M.A."/>
        </authorList>
    </citation>
    <scope>NUCLEOTIDE SEQUENCE [LARGE SCALE GENOMIC DNA]</scope>
    <source>
        <strain evidence="1 2">CG516</strain>
    </source>
</reference>
<dbReference type="RefSeq" id="WP_156615952.1">
    <property type="nucleotide sequence ID" value="NZ_WPHR01000025.1"/>
</dbReference>
<comment type="caution">
    <text evidence="1">The sequence shown here is derived from an EMBL/GenBank/DDBJ whole genome shotgun (WGS) entry which is preliminary data.</text>
</comment>
<gene>
    <name evidence="1" type="ORF">GOZ90_21060</name>
</gene>
<sequence length="50" mass="5720">MDRVKFFAAVRSVLFGGSLTLAQVKGMEARELIYWARGEWMLQKILDCAL</sequence>
<name>A0A6L6VK76_AGRVI</name>
<evidence type="ECO:0000313" key="2">
    <source>
        <dbReference type="Proteomes" id="UP000477951"/>
    </source>
</evidence>
<dbReference type="AlphaFoldDB" id="A0A6L6VK76"/>
<accession>A0A6L6VK76</accession>
<dbReference type="Proteomes" id="UP000477951">
    <property type="component" value="Unassembled WGS sequence"/>
</dbReference>
<proteinExistence type="predicted"/>
<evidence type="ECO:0000313" key="1">
    <source>
        <dbReference type="EMBL" id="MUZ75185.1"/>
    </source>
</evidence>
<protein>
    <submittedName>
        <fullName evidence="1">Uncharacterized protein</fullName>
    </submittedName>
</protein>
<dbReference type="EMBL" id="WPHR01000025">
    <property type="protein sequence ID" value="MUZ75185.1"/>
    <property type="molecule type" value="Genomic_DNA"/>
</dbReference>